<evidence type="ECO:0000256" key="2">
    <source>
        <dbReference type="SAM" id="Phobius"/>
    </source>
</evidence>
<dbReference type="PATRIC" id="fig|1434114.4.peg.4000"/>
<accession>A0A0E3RQI0</accession>
<sequence length="74" mass="8027">MHWYFLEVLPLFVLASVLIWIDRLTGLFALALKIMEYPTVWIGLPSQTAVFSSSASSGGTSGQQGSTECMTPAC</sequence>
<organism evidence="3 4">
    <name type="scientific">Methanosarcina mazei LYC</name>
    <dbReference type="NCBI Taxonomy" id="1434114"/>
    <lineage>
        <taxon>Archaea</taxon>
        <taxon>Methanobacteriati</taxon>
        <taxon>Methanobacteriota</taxon>
        <taxon>Stenosarchaea group</taxon>
        <taxon>Methanomicrobia</taxon>
        <taxon>Methanosarcinales</taxon>
        <taxon>Methanosarcinaceae</taxon>
        <taxon>Methanosarcina</taxon>
    </lineage>
</organism>
<dbReference type="HOGENOM" id="CLU_2678972_0_0_2"/>
<proteinExistence type="predicted"/>
<evidence type="ECO:0000313" key="4">
    <source>
        <dbReference type="Proteomes" id="UP000033063"/>
    </source>
</evidence>
<name>A0A0E3RQI0_METMZ</name>
<keyword evidence="2" id="KW-0812">Transmembrane</keyword>
<keyword evidence="2" id="KW-0472">Membrane</keyword>
<feature type="compositionally biased region" description="Low complexity" evidence="1">
    <location>
        <begin position="52"/>
        <end position="67"/>
    </location>
</feature>
<evidence type="ECO:0008006" key="5">
    <source>
        <dbReference type="Google" id="ProtNLM"/>
    </source>
</evidence>
<dbReference type="EMBL" id="CP009513">
    <property type="protein sequence ID" value="AKB69729.1"/>
    <property type="molecule type" value="Genomic_DNA"/>
</dbReference>
<feature type="transmembrane region" description="Helical" evidence="2">
    <location>
        <begin position="12"/>
        <end position="32"/>
    </location>
</feature>
<evidence type="ECO:0000256" key="1">
    <source>
        <dbReference type="SAM" id="MobiDB-lite"/>
    </source>
</evidence>
<protein>
    <recommendedName>
        <fullName evidence="5">Ferrous iron transport protein B</fullName>
    </recommendedName>
</protein>
<dbReference type="AlphaFoldDB" id="A0A0E3RQI0"/>
<dbReference type="Proteomes" id="UP000033063">
    <property type="component" value="Chromosome"/>
</dbReference>
<reference evidence="3 4" key="1">
    <citation type="submission" date="2014-07" db="EMBL/GenBank/DDBJ databases">
        <title>Methanogenic archaea and the global carbon cycle.</title>
        <authorList>
            <person name="Henriksen J.R."/>
            <person name="Luke J."/>
            <person name="Reinhart S."/>
            <person name="Benedict M.N."/>
            <person name="Youngblut N.D."/>
            <person name="Metcalf M.E."/>
            <person name="Whitaker R.J."/>
            <person name="Metcalf W.W."/>
        </authorList>
    </citation>
    <scope>NUCLEOTIDE SEQUENCE [LARGE SCALE GENOMIC DNA]</scope>
    <source>
        <strain evidence="3 4">LYC</strain>
    </source>
</reference>
<gene>
    <name evidence="3" type="ORF">MSMAL_3186</name>
</gene>
<keyword evidence="2" id="KW-1133">Transmembrane helix</keyword>
<feature type="region of interest" description="Disordered" evidence="1">
    <location>
        <begin position="52"/>
        <end position="74"/>
    </location>
</feature>
<evidence type="ECO:0000313" key="3">
    <source>
        <dbReference type="EMBL" id="AKB69729.1"/>
    </source>
</evidence>